<dbReference type="STRING" id="97331.A0A436ZNP7"/>
<accession>A0A436ZNP7</accession>
<reference evidence="2 3" key="1">
    <citation type="submission" date="2019-01" db="EMBL/GenBank/DDBJ databases">
        <title>Intercellular communication is required for trap formation in the nematode-trapping fungus Duddingtonia flagrans.</title>
        <authorList>
            <person name="Youssar L."/>
            <person name="Wernet V."/>
            <person name="Hensel N."/>
            <person name="Hildebrandt H.-G."/>
            <person name="Fischer R."/>
        </authorList>
    </citation>
    <scope>NUCLEOTIDE SEQUENCE [LARGE SCALE GENOMIC DNA]</scope>
    <source>
        <strain evidence="2 3">CBS H-5679</strain>
    </source>
</reference>
<proteinExistence type="predicted"/>
<dbReference type="OrthoDB" id="2561686at2759"/>
<comment type="caution">
    <text evidence="2">The sequence shown here is derived from an EMBL/GenBank/DDBJ whole genome shotgun (WGS) entry which is preliminary data.</text>
</comment>
<protein>
    <submittedName>
        <fullName evidence="2">Uncharacterized protein</fullName>
    </submittedName>
</protein>
<dbReference type="Proteomes" id="UP000283090">
    <property type="component" value="Unassembled WGS sequence"/>
</dbReference>
<dbReference type="EMBL" id="SAEB01000012">
    <property type="protein sequence ID" value="RVD80495.1"/>
    <property type="molecule type" value="Genomic_DNA"/>
</dbReference>
<gene>
    <name evidence="2" type="ORF">DFL_008392</name>
</gene>
<dbReference type="GeneID" id="93590703"/>
<evidence type="ECO:0000313" key="2">
    <source>
        <dbReference type="EMBL" id="RVD80495.1"/>
    </source>
</evidence>
<dbReference type="AlphaFoldDB" id="A0A436ZNP7"/>
<keyword evidence="1" id="KW-1133">Transmembrane helix</keyword>
<keyword evidence="1" id="KW-0812">Transmembrane</keyword>
<dbReference type="RefSeq" id="XP_067486039.1">
    <property type="nucleotide sequence ID" value="XM_067638117.1"/>
</dbReference>
<feature type="transmembrane region" description="Helical" evidence="1">
    <location>
        <begin position="51"/>
        <end position="72"/>
    </location>
</feature>
<dbReference type="VEuPathDB" id="FungiDB:DFL_008392"/>
<evidence type="ECO:0000256" key="1">
    <source>
        <dbReference type="SAM" id="Phobius"/>
    </source>
</evidence>
<name>A0A436ZNP7_ARTFL</name>
<sequence>MISVTFSVENFISAIFGIFRNVIDSIFAVFTSILALFQTAVVSVFDLAKSLLNFLLLNIFVLSVIAIGFILYTAALQKNGAAPNAGVTGKKKAVS</sequence>
<keyword evidence="1" id="KW-0472">Membrane</keyword>
<organism evidence="2 3">
    <name type="scientific">Arthrobotrys flagrans</name>
    <name type="common">Nematode-trapping fungus</name>
    <name type="synonym">Trichothecium flagrans</name>
    <dbReference type="NCBI Taxonomy" id="97331"/>
    <lineage>
        <taxon>Eukaryota</taxon>
        <taxon>Fungi</taxon>
        <taxon>Dikarya</taxon>
        <taxon>Ascomycota</taxon>
        <taxon>Pezizomycotina</taxon>
        <taxon>Orbiliomycetes</taxon>
        <taxon>Orbiliales</taxon>
        <taxon>Orbiliaceae</taxon>
        <taxon>Arthrobotrys</taxon>
    </lineage>
</organism>
<feature type="transmembrane region" description="Helical" evidence="1">
    <location>
        <begin position="26"/>
        <end position="45"/>
    </location>
</feature>
<evidence type="ECO:0000313" key="3">
    <source>
        <dbReference type="Proteomes" id="UP000283090"/>
    </source>
</evidence>
<keyword evidence="3" id="KW-1185">Reference proteome</keyword>